<dbReference type="PROSITE" id="PS00092">
    <property type="entry name" value="N6_MTASE"/>
    <property type="match status" value="1"/>
</dbReference>
<dbReference type="Gene3D" id="3.40.50.150">
    <property type="entry name" value="Vaccinia Virus protein VP39"/>
    <property type="match status" value="1"/>
</dbReference>
<accession>A0ABY3UIN9</accession>
<keyword evidence="1 3" id="KW-0489">Methyltransferase</keyword>
<proteinExistence type="predicted"/>
<protein>
    <submittedName>
        <fullName evidence="3">16S rRNA (Guanine(966)-N(2))-methyltransferase RsmD</fullName>
        <ecNumber evidence="3">2.1.1.171</ecNumber>
    </submittedName>
</protein>
<dbReference type="EMBL" id="CP092427">
    <property type="protein sequence ID" value="ULP39479.1"/>
    <property type="molecule type" value="Genomic_DNA"/>
</dbReference>
<evidence type="ECO:0000256" key="2">
    <source>
        <dbReference type="ARBA" id="ARBA00022679"/>
    </source>
</evidence>
<dbReference type="PIRSF" id="PIRSF004553">
    <property type="entry name" value="CHP00095"/>
    <property type="match status" value="1"/>
</dbReference>
<dbReference type="PANTHER" id="PTHR43542:SF1">
    <property type="entry name" value="METHYLTRANSFERASE"/>
    <property type="match status" value="1"/>
</dbReference>
<reference evidence="3" key="1">
    <citation type="submission" date="2022-08" db="EMBL/GenBank/DDBJ databases">
        <title>Whole genome sequencing of non-tuberculosis mycobacteria type-strains.</title>
        <authorList>
            <person name="Igarashi Y."/>
            <person name="Osugi A."/>
            <person name="Mitarai S."/>
        </authorList>
    </citation>
    <scope>NUCLEOTIDE SEQUENCE</scope>
    <source>
        <strain evidence="3">JCM 16372</strain>
    </source>
</reference>
<dbReference type="CDD" id="cd02440">
    <property type="entry name" value="AdoMet_MTases"/>
    <property type="match status" value="1"/>
</dbReference>
<name>A0ABY3UIN9_9MYCO</name>
<dbReference type="EC" id="2.1.1.171" evidence="3"/>
<keyword evidence="2 3" id="KW-0808">Transferase</keyword>
<evidence type="ECO:0000313" key="3">
    <source>
        <dbReference type="EMBL" id="ULP39479.1"/>
    </source>
</evidence>
<dbReference type="InterPro" id="IPR004398">
    <property type="entry name" value="RNA_MeTrfase_RsmD"/>
</dbReference>
<dbReference type="NCBIfam" id="TIGR00095">
    <property type="entry name" value="16S rRNA (guanine(966)-N(2))-methyltransferase RsmD"/>
    <property type="match status" value="1"/>
</dbReference>
<keyword evidence="4" id="KW-1185">Reference proteome</keyword>
<evidence type="ECO:0000313" key="4">
    <source>
        <dbReference type="Proteomes" id="UP001055159"/>
    </source>
</evidence>
<dbReference type="Proteomes" id="UP001055159">
    <property type="component" value="Chromosome"/>
</dbReference>
<dbReference type="InterPro" id="IPR002052">
    <property type="entry name" value="DNA_methylase_N6_adenine_CS"/>
</dbReference>
<dbReference type="RefSeq" id="WP_052429086.1">
    <property type="nucleotide sequence ID" value="NZ_CP092427.2"/>
</dbReference>
<evidence type="ECO:0000256" key="1">
    <source>
        <dbReference type="ARBA" id="ARBA00022603"/>
    </source>
</evidence>
<organism evidence="3 4">
    <name type="scientific">Mycolicibacterium rufum</name>
    <dbReference type="NCBI Taxonomy" id="318424"/>
    <lineage>
        <taxon>Bacteria</taxon>
        <taxon>Bacillati</taxon>
        <taxon>Actinomycetota</taxon>
        <taxon>Actinomycetes</taxon>
        <taxon>Mycobacteriales</taxon>
        <taxon>Mycobacteriaceae</taxon>
        <taxon>Mycolicibacterium</taxon>
    </lineage>
</organism>
<dbReference type="PANTHER" id="PTHR43542">
    <property type="entry name" value="METHYLTRANSFERASE"/>
    <property type="match status" value="1"/>
</dbReference>
<dbReference type="Pfam" id="PF03602">
    <property type="entry name" value="Cons_hypoth95"/>
    <property type="match status" value="1"/>
</dbReference>
<dbReference type="InterPro" id="IPR029063">
    <property type="entry name" value="SAM-dependent_MTases_sf"/>
</dbReference>
<dbReference type="GO" id="GO:0052913">
    <property type="term" value="F:16S rRNA (guanine(966)-N(2))-methyltransferase activity"/>
    <property type="evidence" value="ECO:0007669"/>
    <property type="project" value="UniProtKB-EC"/>
</dbReference>
<gene>
    <name evidence="3" type="primary">rsmD</name>
    <name evidence="3" type="ORF">MJO55_09755</name>
</gene>
<dbReference type="SUPFAM" id="SSF53335">
    <property type="entry name" value="S-adenosyl-L-methionine-dependent methyltransferases"/>
    <property type="match status" value="1"/>
</dbReference>
<sequence>MSRIIAGAFGGRRLAVPQRGTRPTTDRVRESLFNLLTVRRDFTGIDVVDLYAGSGALGLEALSRGARSALFVESDARAAAVIDRNIATLGVRGATVRRAPVATVLAGTAGAPADLVLADPPYAVTTDEIEGLLVALADQGWVTEGSVVVVERPVSAPPIDWPAGWGVWKSRRYGDTRVELAERA</sequence>